<organism evidence="1 2">
    <name type="scientific">Laetiporus sulphureus 93-53</name>
    <dbReference type="NCBI Taxonomy" id="1314785"/>
    <lineage>
        <taxon>Eukaryota</taxon>
        <taxon>Fungi</taxon>
        <taxon>Dikarya</taxon>
        <taxon>Basidiomycota</taxon>
        <taxon>Agaricomycotina</taxon>
        <taxon>Agaricomycetes</taxon>
        <taxon>Polyporales</taxon>
        <taxon>Laetiporus</taxon>
    </lineage>
</organism>
<dbReference type="EMBL" id="KV427639">
    <property type="protein sequence ID" value="KZT04048.1"/>
    <property type="molecule type" value="Genomic_DNA"/>
</dbReference>
<dbReference type="InParanoid" id="A0A165D2U0"/>
<protein>
    <submittedName>
        <fullName evidence="1">Uncharacterized protein</fullName>
    </submittedName>
</protein>
<sequence>MQQISCCVCGYIGTLSTIIRLDCLSLVQAHFALNSQREWAESDGDFDYEEYYNYILALFDDKEWCEATLDWYNG</sequence>
<name>A0A165D2U0_9APHY</name>
<dbReference type="Proteomes" id="UP000076871">
    <property type="component" value="Unassembled WGS sequence"/>
</dbReference>
<dbReference type="OrthoDB" id="3160134at2759"/>
<evidence type="ECO:0000313" key="1">
    <source>
        <dbReference type="EMBL" id="KZT04048.1"/>
    </source>
</evidence>
<dbReference type="InterPro" id="IPR046521">
    <property type="entry name" value="DUF6698"/>
</dbReference>
<reference evidence="1 2" key="1">
    <citation type="journal article" date="2016" name="Mol. Biol. Evol.">
        <title>Comparative Genomics of Early-Diverging Mushroom-Forming Fungi Provides Insights into the Origins of Lignocellulose Decay Capabilities.</title>
        <authorList>
            <person name="Nagy L.G."/>
            <person name="Riley R."/>
            <person name="Tritt A."/>
            <person name="Adam C."/>
            <person name="Daum C."/>
            <person name="Floudas D."/>
            <person name="Sun H."/>
            <person name="Yadav J.S."/>
            <person name="Pangilinan J."/>
            <person name="Larsson K.H."/>
            <person name="Matsuura K."/>
            <person name="Barry K."/>
            <person name="Labutti K."/>
            <person name="Kuo R."/>
            <person name="Ohm R.A."/>
            <person name="Bhattacharya S.S."/>
            <person name="Shirouzu T."/>
            <person name="Yoshinaga Y."/>
            <person name="Martin F.M."/>
            <person name="Grigoriev I.V."/>
            <person name="Hibbett D.S."/>
        </authorList>
    </citation>
    <scope>NUCLEOTIDE SEQUENCE [LARGE SCALE GENOMIC DNA]</scope>
    <source>
        <strain evidence="1 2">93-53</strain>
    </source>
</reference>
<dbReference type="GeneID" id="63821783"/>
<gene>
    <name evidence="1" type="ORF">LAESUDRAFT_658485</name>
</gene>
<accession>A0A165D2U0</accession>
<dbReference type="RefSeq" id="XP_040761788.1">
    <property type="nucleotide sequence ID" value="XM_040904753.1"/>
</dbReference>
<dbReference type="Pfam" id="PF20414">
    <property type="entry name" value="DUF6698"/>
    <property type="match status" value="1"/>
</dbReference>
<dbReference type="AlphaFoldDB" id="A0A165D2U0"/>
<proteinExistence type="predicted"/>
<evidence type="ECO:0000313" key="2">
    <source>
        <dbReference type="Proteomes" id="UP000076871"/>
    </source>
</evidence>
<keyword evidence="2" id="KW-1185">Reference proteome</keyword>